<reference evidence="1" key="1">
    <citation type="submission" date="2020-03" db="EMBL/GenBank/DDBJ databases">
        <title>The deep terrestrial virosphere.</title>
        <authorList>
            <person name="Holmfeldt K."/>
            <person name="Nilsson E."/>
            <person name="Simone D."/>
            <person name="Lopez-Fernandez M."/>
            <person name="Wu X."/>
            <person name="de Brujin I."/>
            <person name="Lundin D."/>
            <person name="Andersson A."/>
            <person name="Bertilsson S."/>
            <person name="Dopson M."/>
        </authorList>
    </citation>
    <scope>NUCLEOTIDE SEQUENCE</scope>
    <source>
        <strain evidence="1">MM415B04187</strain>
    </source>
</reference>
<evidence type="ECO:0000313" key="1">
    <source>
        <dbReference type="EMBL" id="QJA93554.1"/>
    </source>
</evidence>
<sequence>MNDLIVKYPECLVEYVPIIEGKIAVRIECQRDNSPSKKLSDIEKSVDIRRAKRAGCRGIAEICYFLNGDTLPQ</sequence>
<dbReference type="AlphaFoldDB" id="A0A6M3LJQ1"/>
<protein>
    <submittedName>
        <fullName evidence="1">Uncharacterized protein</fullName>
    </submittedName>
</protein>
<organism evidence="1">
    <name type="scientific">viral metagenome</name>
    <dbReference type="NCBI Taxonomy" id="1070528"/>
    <lineage>
        <taxon>unclassified sequences</taxon>
        <taxon>metagenomes</taxon>
        <taxon>organismal metagenomes</taxon>
    </lineage>
</organism>
<proteinExistence type="predicted"/>
<dbReference type="EMBL" id="MT143158">
    <property type="protein sequence ID" value="QJA93554.1"/>
    <property type="molecule type" value="Genomic_DNA"/>
</dbReference>
<name>A0A6M3LJQ1_9ZZZZ</name>
<gene>
    <name evidence="1" type="ORF">MM415B04187_0007</name>
</gene>
<accession>A0A6M3LJQ1</accession>